<proteinExistence type="predicted"/>
<reference evidence="1 2" key="1">
    <citation type="submission" date="2016-10" db="EMBL/GenBank/DDBJ databases">
        <title>The Draft Genome Sequence of Actinokineospora bangkokensis 44EHWT reveals the biosynthetic pathway of antifungal compounds Thailandins with unusual extender unit butylmalonyl-CoA.</title>
        <authorList>
            <person name="Greule A."/>
            <person name="Intra B."/>
            <person name="Flemming S."/>
            <person name="Rommel M.G."/>
            <person name="Panbangred W."/>
            <person name="Bechthold A."/>
        </authorList>
    </citation>
    <scope>NUCLEOTIDE SEQUENCE [LARGE SCALE GENOMIC DNA]</scope>
    <source>
        <strain evidence="1 2">44EHW</strain>
    </source>
</reference>
<name>A0A1Q9LSK8_9PSEU</name>
<dbReference type="AlphaFoldDB" id="A0A1Q9LSK8"/>
<evidence type="ECO:0000313" key="2">
    <source>
        <dbReference type="Proteomes" id="UP000186040"/>
    </source>
</evidence>
<dbReference type="OrthoDB" id="5198651at2"/>
<dbReference type="Proteomes" id="UP000186040">
    <property type="component" value="Unassembled WGS sequence"/>
</dbReference>
<sequence>MSGRAEFRAFVKRAHPDAGGDHDEFVAGLARFRAESGVDDQGAGGGNRFDGPVVFATGPRGVRGLVDRVSRWHSRRFRKPRVR</sequence>
<dbReference type="STRING" id="1193682.BJP25_08465"/>
<evidence type="ECO:0000313" key="1">
    <source>
        <dbReference type="EMBL" id="OLR94990.1"/>
    </source>
</evidence>
<keyword evidence="2" id="KW-1185">Reference proteome</keyword>
<protein>
    <recommendedName>
        <fullName evidence="3">J domain-containing protein</fullName>
    </recommendedName>
</protein>
<evidence type="ECO:0008006" key="3">
    <source>
        <dbReference type="Google" id="ProtNLM"/>
    </source>
</evidence>
<comment type="caution">
    <text evidence="1">The sequence shown here is derived from an EMBL/GenBank/DDBJ whole genome shotgun (WGS) entry which is preliminary data.</text>
</comment>
<dbReference type="EMBL" id="MKQR01000005">
    <property type="protein sequence ID" value="OLR94990.1"/>
    <property type="molecule type" value="Genomic_DNA"/>
</dbReference>
<gene>
    <name evidence="1" type="ORF">BJP25_08465</name>
</gene>
<dbReference type="RefSeq" id="WP_075973223.1">
    <property type="nucleotide sequence ID" value="NZ_MKQR01000005.1"/>
</dbReference>
<organism evidence="1 2">
    <name type="scientific">Actinokineospora bangkokensis</name>
    <dbReference type="NCBI Taxonomy" id="1193682"/>
    <lineage>
        <taxon>Bacteria</taxon>
        <taxon>Bacillati</taxon>
        <taxon>Actinomycetota</taxon>
        <taxon>Actinomycetes</taxon>
        <taxon>Pseudonocardiales</taxon>
        <taxon>Pseudonocardiaceae</taxon>
        <taxon>Actinokineospora</taxon>
    </lineage>
</organism>
<accession>A0A1Q9LSK8</accession>